<proteinExistence type="predicted"/>
<dbReference type="Proteomes" id="UP000002892">
    <property type="component" value="Chromosome"/>
</dbReference>
<name>I4D3Q9_DESAJ</name>
<dbReference type="RefSeq" id="WP_014826440.1">
    <property type="nucleotide sequence ID" value="NC_018068.1"/>
</dbReference>
<evidence type="ECO:0000313" key="3">
    <source>
        <dbReference type="Proteomes" id="UP000002892"/>
    </source>
</evidence>
<accession>I4D3Q9</accession>
<dbReference type="AlphaFoldDB" id="I4D3Q9"/>
<dbReference type="HOGENOM" id="CLU_2218472_0_0_9"/>
<reference evidence="2 3" key="1">
    <citation type="journal article" date="2012" name="J. Bacteriol.">
        <title>Complete genome sequences of Desulfosporosinus orientis DSM765T, Desulfosporosinus youngiae DSM17734T, Desulfosporosinus meridiei DSM13257T, and Desulfosporosinus acidiphilus DSM22704T.</title>
        <authorList>
            <person name="Pester M."/>
            <person name="Brambilla E."/>
            <person name="Alazard D."/>
            <person name="Rattei T."/>
            <person name="Weinmaier T."/>
            <person name="Han J."/>
            <person name="Lucas S."/>
            <person name="Lapidus A."/>
            <person name="Cheng J.F."/>
            <person name="Goodwin L."/>
            <person name="Pitluck S."/>
            <person name="Peters L."/>
            <person name="Ovchinnikova G."/>
            <person name="Teshima H."/>
            <person name="Detter J.C."/>
            <person name="Han C.S."/>
            <person name="Tapia R."/>
            <person name="Land M.L."/>
            <person name="Hauser L."/>
            <person name="Kyrpides N.C."/>
            <person name="Ivanova N.N."/>
            <person name="Pagani I."/>
            <person name="Huntmann M."/>
            <person name="Wei C.L."/>
            <person name="Davenport K.W."/>
            <person name="Daligault H."/>
            <person name="Chain P.S."/>
            <person name="Chen A."/>
            <person name="Mavromatis K."/>
            <person name="Markowitz V."/>
            <person name="Szeto E."/>
            <person name="Mikhailova N."/>
            <person name="Pati A."/>
            <person name="Wagner M."/>
            <person name="Woyke T."/>
            <person name="Ollivier B."/>
            <person name="Klenk H.P."/>
            <person name="Spring S."/>
            <person name="Loy A."/>
        </authorList>
    </citation>
    <scope>NUCLEOTIDE SEQUENCE [LARGE SCALE GENOMIC DNA]</scope>
    <source>
        <strain evidence="3">DSM 22704 / JCM 16185 / SJ4</strain>
    </source>
</reference>
<dbReference type="KEGG" id="dai:Desaci_1413"/>
<sequence>MNTAKNTLKSISTDLLVARRQELTGSLPLLDQILRGSLITRYVKCGKANCRCASGQGHPSLYLSSLHEGKTRLVYVPTSWEPWVQQRLDNFHRIQDILGELAEINLELLQRRVQD</sequence>
<keyword evidence="3" id="KW-1185">Reference proteome</keyword>
<protein>
    <recommendedName>
        <fullName evidence="1">DUF6788 domain-containing protein</fullName>
    </recommendedName>
</protein>
<dbReference type="eggNOG" id="ENOG50316SS">
    <property type="taxonomic scope" value="Bacteria"/>
</dbReference>
<gene>
    <name evidence="2" type="ordered locus">Desaci_1413</name>
</gene>
<evidence type="ECO:0000313" key="2">
    <source>
        <dbReference type="EMBL" id="AFM40433.1"/>
    </source>
</evidence>
<dbReference type="EMBL" id="CP003639">
    <property type="protein sequence ID" value="AFM40433.1"/>
    <property type="molecule type" value="Genomic_DNA"/>
</dbReference>
<feature type="domain" description="DUF6788" evidence="1">
    <location>
        <begin position="17"/>
        <end position="86"/>
    </location>
</feature>
<dbReference type="InterPro" id="IPR046738">
    <property type="entry name" value="DUF6788"/>
</dbReference>
<dbReference type="Pfam" id="PF20586">
    <property type="entry name" value="DUF6788"/>
    <property type="match status" value="1"/>
</dbReference>
<organism evidence="2 3">
    <name type="scientific">Desulfosporosinus acidiphilus (strain DSM 22704 / JCM 16185 / SJ4)</name>
    <dbReference type="NCBI Taxonomy" id="646529"/>
    <lineage>
        <taxon>Bacteria</taxon>
        <taxon>Bacillati</taxon>
        <taxon>Bacillota</taxon>
        <taxon>Clostridia</taxon>
        <taxon>Eubacteriales</taxon>
        <taxon>Desulfitobacteriaceae</taxon>
        <taxon>Desulfosporosinus</taxon>
    </lineage>
</organism>
<evidence type="ECO:0000259" key="1">
    <source>
        <dbReference type="Pfam" id="PF20586"/>
    </source>
</evidence>